<feature type="compositionally biased region" description="Basic and acidic residues" evidence="1">
    <location>
        <begin position="71"/>
        <end position="93"/>
    </location>
</feature>
<dbReference type="EMBL" id="SOZD01000002">
    <property type="protein sequence ID" value="TFF24955.1"/>
    <property type="molecule type" value="Genomic_DNA"/>
</dbReference>
<evidence type="ECO:0000313" key="4">
    <source>
        <dbReference type="Proteomes" id="UP000298179"/>
    </source>
</evidence>
<feature type="compositionally biased region" description="Low complexity" evidence="1">
    <location>
        <begin position="45"/>
        <end position="55"/>
    </location>
</feature>
<evidence type="ECO:0008006" key="5">
    <source>
        <dbReference type="Google" id="ProtNLM"/>
    </source>
</evidence>
<keyword evidence="2" id="KW-0732">Signal</keyword>
<feature type="region of interest" description="Disordered" evidence="1">
    <location>
        <begin position="43"/>
        <end position="106"/>
    </location>
</feature>
<feature type="signal peptide" evidence="2">
    <location>
        <begin position="1"/>
        <end position="40"/>
    </location>
</feature>
<dbReference type="RefSeq" id="WP_134761125.1">
    <property type="nucleotide sequence ID" value="NZ_SOZD01000002.1"/>
</dbReference>
<evidence type="ECO:0000256" key="1">
    <source>
        <dbReference type="SAM" id="MobiDB-lite"/>
    </source>
</evidence>
<dbReference type="AlphaFoldDB" id="A0A4Y8RPG4"/>
<comment type="caution">
    <text evidence="3">The sequence shown here is derived from an EMBL/GenBank/DDBJ whole genome shotgun (WGS) entry which is preliminary data.</text>
</comment>
<name>A0A4Y8RPG4_9HYPH</name>
<gene>
    <name evidence="3" type="ORF">E3C22_06105</name>
</gene>
<feature type="compositionally biased region" description="Basic residues" evidence="1">
    <location>
        <begin position="94"/>
        <end position="105"/>
    </location>
</feature>
<feature type="chain" id="PRO_5021415342" description="Spy/CpxP family protein refolding chaperone" evidence="2">
    <location>
        <begin position="41"/>
        <end position="321"/>
    </location>
</feature>
<reference evidence="3 4" key="1">
    <citation type="submission" date="2019-03" db="EMBL/GenBank/DDBJ databases">
        <title>Jiella endophytica sp. nov., a novel endophytic bacterium isolated from root of Ficus microcarpa Linn. f.</title>
        <authorList>
            <person name="Tuo L."/>
        </authorList>
    </citation>
    <scope>NUCLEOTIDE SEQUENCE [LARGE SCALE GENOMIC DNA]</scope>
    <source>
        <strain evidence="3 4">CBS5Q-3</strain>
    </source>
</reference>
<dbReference type="Proteomes" id="UP000298179">
    <property type="component" value="Unassembled WGS sequence"/>
</dbReference>
<evidence type="ECO:0000256" key="2">
    <source>
        <dbReference type="SAM" id="SignalP"/>
    </source>
</evidence>
<proteinExistence type="predicted"/>
<organism evidence="3 4">
    <name type="scientific">Jiella endophytica</name>
    <dbReference type="NCBI Taxonomy" id="2558362"/>
    <lineage>
        <taxon>Bacteria</taxon>
        <taxon>Pseudomonadati</taxon>
        <taxon>Pseudomonadota</taxon>
        <taxon>Alphaproteobacteria</taxon>
        <taxon>Hyphomicrobiales</taxon>
        <taxon>Aurantimonadaceae</taxon>
        <taxon>Jiella</taxon>
    </lineage>
</organism>
<feature type="region of interest" description="Disordered" evidence="1">
    <location>
        <begin position="255"/>
        <end position="321"/>
    </location>
</feature>
<sequence length="321" mass="33846">MRPVRDMKTPAAKAGRFGRRAGMTTGAILAAALVGTSAFAQTMPQAGSQQTQQIRQGDDQKGPMQKGPMRLADRFDRGGPEGDGWRKGRDHRGPGHHGGGRHGPRHGMMMSPARLAGALAAIETGIGIQPDQMATWRKFTAALIDFAESMQPPMGPHGMRPHGMGPARPGGPDAAAPQPGDDNAPEATDQAGRPDAADQKGLFAFRMLDRFADRAIDAGEKAKTLKSALADLETTLTPDQVKTARGLVRSMMQDMRRGDRGPRHHMGPGPGHGPRFGERHGGPRGPMPPQDDMGGPSNGGPADMAPDEGPDDGQDEAPQQG</sequence>
<accession>A0A4Y8RPG4</accession>
<keyword evidence="4" id="KW-1185">Reference proteome</keyword>
<dbReference type="OrthoDB" id="7354754at2"/>
<feature type="region of interest" description="Disordered" evidence="1">
    <location>
        <begin position="152"/>
        <end position="195"/>
    </location>
</feature>
<feature type="compositionally biased region" description="Low complexity" evidence="1">
    <location>
        <begin position="152"/>
        <end position="182"/>
    </location>
</feature>
<protein>
    <recommendedName>
        <fullName evidence="5">Spy/CpxP family protein refolding chaperone</fullName>
    </recommendedName>
</protein>
<feature type="compositionally biased region" description="Acidic residues" evidence="1">
    <location>
        <begin position="305"/>
        <end position="315"/>
    </location>
</feature>
<evidence type="ECO:0000313" key="3">
    <source>
        <dbReference type="EMBL" id="TFF24955.1"/>
    </source>
</evidence>